<proteinExistence type="predicted"/>
<sequence length="138" mass="13760">MKPKTVAVAFASGLLFGVGLLLSGMADPAKVLAFLDLAGAWDPSLILVMGGALAVALLGFRGVRAGGTTPLGEPLNLPTATRVDGRLVAGSLLFGAGWGLAGLCPGPALVRLGAGLPDAALFVAAMLAGMALHRVVFR</sequence>
<evidence type="ECO:0000256" key="1">
    <source>
        <dbReference type="SAM" id="Phobius"/>
    </source>
</evidence>
<feature type="transmembrane region" description="Helical" evidence="1">
    <location>
        <begin position="120"/>
        <end position="137"/>
    </location>
</feature>
<dbReference type="EMBL" id="LQQU01000015">
    <property type="protein sequence ID" value="KZE33255.1"/>
    <property type="molecule type" value="Genomic_DNA"/>
</dbReference>
<dbReference type="RefSeq" id="WP_066611104.1">
    <property type="nucleotide sequence ID" value="NZ_LQQU01000015.1"/>
</dbReference>
<name>A0A165FH66_9NEIS</name>
<feature type="transmembrane region" description="Helical" evidence="1">
    <location>
        <begin position="43"/>
        <end position="60"/>
    </location>
</feature>
<dbReference type="InterPro" id="IPR046513">
    <property type="entry name" value="DUF6691"/>
</dbReference>
<evidence type="ECO:0000313" key="3">
    <source>
        <dbReference type="Proteomes" id="UP000076625"/>
    </source>
</evidence>
<organism evidence="2 3">
    <name type="scientific">Crenobacter luteus</name>
    <dbReference type="NCBI Taxonomy" id="1452487"/>
    <lineage>
        <taxon>Bacteria</taxon>
        <taxon>Pseudomonadati</taxon>
        <taxon>Pseudomonadota</taxon>
        <taxon>Betaproteobacteria</taxon>
        <taxon>Neisseriales</taxon>
        <taxon>Neisseriaceae</taxon>
        <taxon>Crenobacter</taxon>
    </lineage>
</organism>
<evidence type="ECO:0000313" key="2">
    <source>
        <dbReference type="EMBL" id="KZE33255.1"/>
    </source>
</evidence>
<keyword evidence="3" id="KW-1185">Reference proteome</keyword>
<gene>
    <name evidence="2" type="ORF">AVW16_08775</name>
</gene>
<dbReference type="STRING" id="1452487.AVW16_08775"/>
<evidence type="ECO:0008006" key="4">
    <source>
        <dbReference type="Google" id="ProtNLM"/>
    </source>
</evidence>
<keyword evidence="1" id="KW-1133">Transmembrane helix</keyword>
<keyword evidence="1" id="KW-0812">Transmembrane</keyword>
<dbReference type="OrthoDB" id="9790409at2"/>
<dbReference type="Pfam" id="PF20398">
    <property type="entry name" value="DUF6691"/>
    <property type="match status" value="1"/>
</dbReference>
<dbReference type="AlphaFoldDB" id="A0A165FH66"/>
<accession>A0A165FH66</accession>
<protein>
    <recommendedName>
        <fullName evidence="4">YeeE/YedE family protein</fullName>
    </recommendedName>
</protein>
<feature type="transmembrane region" description="Helical" evidence="1">
    <location>
        <begin position="87"/>
        <end position="108"/>
    </location>
</feature>
<comment type="caution">
    <text evidence="2">The sequence shown here is derived from an EMBL/GenBank/DDBJ whole genome shotgun (WGS) entry which is preliminary data.</text>
</comment>
<keyword evidence="1" id="KW-0472">Membrane</keyword>
<dbReference type="Proteomes" id="UP000076625">
    <property type="component" value="Unassembled WGS sequence"/>
</dbReference>
<reference evidence="3" key="1">
    <citation type="submission" date="2016-01" db="EMBL/GenBank/DDBJ databases">
        <title>Draft genome of Chromobacterium sp. F49.</title>
        <authorList>
            <person name="Hong K.W."/>
        </authorList>
    </citation>
    <scope>NUCLEOTIDE SEQUENCE [LARGE SCALE GENOMIC DNA]</scope>
    <source>
        <strain evidence="3">CN10</strain>
    </source>
</reference>